<sequence length="497" mass="58425">MKKGISFNGIETFTFGSENNKLRIFPPNSYKFRPKDHIILDEVQECILDNFWYQYNHKREEKGYMLSILNSLAEYFHTINSKMPPTEEHEYIERRSLYVIFEGKMPGLYISFEEVVAQKKDGKLDGGISGKKYGDIDEAINQARKILGTNYYMEPAAKEYIQKYRKAKGIKIPETSSGIKDMTKKDTYKDCLTKGVNPMEGQYIEMKIAQKFEMISPEWKKTLKEEIMMELKGELYNKLEEFKRDMDAKMDISFSGSEENDDIAGAWPTQHINYHHEIYYYNYLPLQLRKILRMKKGISFNGIETFTFGSENNKLRIFPPNSYKFRPKDHIILDEVQECILDNFWYQYNHKKEEKGYMLSILNSLAEYFHTINSKMPPTEEHEYIERRSLYVIFEGKMPGLYISFEEVVAQKKDGKLDGGISWKKYGDIDEAMNQARKILGTNYYMEPAAKEYIQKYRKAKGIKIPETSSGIKDMTKKDTYKDCLTKGHYGSWMSTQ</sequence>
<dbReference type="Proteomes" id="UP001341281">
    <property type="component" value="Chromosome 01"/>
</dbReference>
<accession>A0AAQ3PNM1</accession>
<dbReference type="AlphaFoldDB" id="A0AAQ3PNM1"/>
<gene>
    <name evidence="1" type="ORF">U9M48_001382</name>
</gene>
<name>A0AAQ3PNM1_PASNO</name>
<organism evidence="1 2">
    <name type="scientific">Paspalum notatum var. saurae</name>
    <dbReference type="NCBI Taxonomy" id="547442"/>
    <lineage>
        <taxon>Eukaryota</taxon>
        <taxon>Viridiplantae</taxon>
        <taxon>Streptophyta</taxon>
        <taxon>Embryophyta</taxon>
        <taxon>Tracheophyta</taxon>
        <taxon>Spermatophyta</taxon>
        <taxon>Magnoliopsida</taxon>
        <taxon>Liliopsida</taxon>
        <taxon>Poales</taxon>
        <taxon>Poaceae</taxon>
        <taxon>PACMAD clade</taxon>
        <taxon>Panicoideae</taxon>
        <taxon>Andropogonodae</taxon>
        <taxon>Paspaleae</taxon>
        <taxon>Paspalinae</taxon>
        <taxon>Paspalum</taxon>
    </lineage>
</organism>
<evidence type="ECO:0000313" key="2">
    <source>
        <dbReference type="Proteomes" id="UP001341281"/>
    </source>
</evidence>
<dbReference type="EMBL" id="CP144745">
    <property type="protein sequence ID" value="WVZ50092.1"/>
    <property type="molecule type" value="Genomic_DNA"/>
</dbReference>
<protein>
    <submittedName>
        <fullName evidence="1">Uncharacterized protein</fullName>
    </submittedName>
</protein>
<proteinExistence type="predicted"/>
<evidence type="ECO:0000313" key="1">
    <source>
        <dbReference type="EMBL" id="WVZ50092.1"/>
    </source>
</evidence>
<keyword evidence="2" id="KW-1185">Reference proteome</keyword>
<reference evidence="1 2" key="1">
    <citation type="submission" date="2024-02" db="EMBL/GenBank/DDBJ databases">
        <title>High-quality chromosome-scale genome assembly of Pensacola bahiagrass (Paspalum notatum Flugge var. saurae).</title>
        <authorList>
            <person name="Vega J.M."/>
            <person name="Podio M."/>
            <person name="Orjuela J."/>
            <person name="Siena L.A."/>
            <person name="Pessino S.C."/>
            <person name="Combes M.C."/>
            <person name="Mariac C."/>
            <person name="Albertini E."/>
            <person name="Pupilli F."/>
            <person name="Ortiz J.P.A."/>
            <person name="Leblanc O."/>
        </authorList>
    </citation>
    <scope>NUCLEOTIDE SEQUENCE [LARGE SCALE GENOMIC DNA]</scope>
    <source>
        <strain evidence="1">R1</strain>
        <tissue evidence="1">Leaf</tissue>
    </source>
</reference>